<feature type="transmembrane region" description="Helical" evidence="6">
    <location>
        <begin position="326"/>
        <end position="345"/>
    </location>
</feature>
<organism evidence="8 9">
    <name type="scientific">Paenibacillus oenotherae</name>
    <dbReference type="NCBI Taxonomy" id="1435645"/>
    <lineage>
        <taxon>Bacteria</taxon>
        <taxon>Bacillati</taxon>
        <taxon>Bacillota</taxon>
        <taxon>Bacilli</taxon>
        <taxon>Bacillales</taxon>
        <taxon>Paenibacillaceae</taxon>
        <taxon>Paenibacillus</taxon>
    </lineage>
</organism>
<accession>A0ABS7D5D6</accession>
<dbReference type="InterPro" id="IPR020846">
    <property type="entry name" value="MFS_dom"/>
</dbReference>
<dbReference type="Pfam" id="PF07690">
    <property type="entry name" value="MFS_1"/>
    <property type="match status" value="1"/>
</dbReference>
<keyword evidence="9" id="KW-1185">Reference proteome</keyword>
<dbReference type="PANTHER" id="PTHR23501:SF170">
    <property type="entry name" value="MULTIDRUG RESISTANCE PROTEIN 3"/>
    <property type="match status" value="1"/>
</dbReference>
<feature type="transmembrane region" description="Helical" evidence="6">
    <location>
        <begin position="465"/>
        <end position="487"/>
    </location>
</feature>
<feature type="transmembrane region" description="Helical" evidence="6">
    <location>
        <begin position="74"/>
        <end position="93"/>
    </location>
</feature>
<keyword evidence="2" id="KW-0813">Transport</keyword>
<comment type="subcellular location">
    <subcellularLocation>
        <location evidence="1">Cell membrane</location>
        <topology evidence="1">Multi-pass membrane protein</topology>
    </subcellularLocation>
</comment>
<evidence type="ECO:0000256" key="3">
    <source>
        <dbReference type="ARBA" id="ARBA00022692"/>
    </source>
</evidence>
<feature type="transmembrane region" description="Helical" evidence="6">
    <location>
        <begin position="136"/>
        <end position="154"/>
    </location>
</feature>
<dbReference type="Gene3D" id="1.20.1250.20">
    <property type="entry name" value="MFS general substrate transporter like domains"/>
    <property type="match status" value="1"/>
</dbReference>
<feature type="transmembrane region" description="Helical" evidence="6">
    <location>
        <begin position="99"/>
        <end position="124"/>
    </location>
</feature>
<gene>
    <name evidence="8" type="ORF">K0T92_10305</name>
</gene>
<dbReference type="InterPro" id="IPR036259">
    <property type="entry name" value="MFS_trans_sf"/>
</dbReference>
<comment type="caution">
    <text evidence="8">The sequence shown here is derived from an EMBL/GenBank/DDBJ whole genome shotgun (WGS) entry which is preliminary data.</text>
</comment>
<feature type="transmembrane region" description="Helical" evidence="6">
    <location>
        <begin position="225"/>
        <end position="244"/>
    </location>
</feature>
<evidence type="ECO:0000256" key="4">
    <source>
        <dbReference type="ARBA" id="ARBA00022989"/>
    </source>
</evidence>
<evidence type="ECO:0000313" key="9">
    <source>
        <dbReference type="Proteomes" id="UP000812277"/>
    </source>
</evidence>
<evidence type="ECO:0000256" key="1">
    <source>
        <dbReference type="ARBA" id="ARBA00004651"/>
    </source>
</evidence>
<dbReference type="Proteomes" id="UP000812277">
    <property type="component" value="Unassembled WGS sequence"/>
</dbReference>
<reference evidence="8 9" key="1">
    <citation type="submission" date="2021-07" db="EMBL/GenBank/DDBJ databases">
        <title>Paenibacillus radiodurans sp. nov., isolated from the southeastern edge of Tengger Desert.</title>
        <authorList>
            <person name="Zhang G."/>
        </authorList>
    </citation>
    <scope>NUCLEOTIDE SEQUENCE [LARGE SCALE GENOMIC DNA]</scope>
    <source>
        <strain evidence="8 9">DT7-4</strain>
    </source>
</reference>
<dbReference type="SUPFAM" id="SSF103473">
    <property type="entry name" value="MFS general substrate transporter"/>
    <property type="match status" value="1"/>
</dbReference>
<feature type="transmembrane region" description="Helical" evidence="6">
    <location>
        <begin position="44"/>
        <end position="62"/>
    </location>
</feature>
<sequence length="507" mass="54405">MKKDRKGLIIAAIALGLLMSSLDNTITSSAISHIIKDINGFDQFSWVFTAYMLASTSMMLVFGKMSDLFGRKLFYLIGIGFFLLGSALCGMAQDMTQLILFRAVQGIGAGALFPISFTIIFTMFADPKQAAKMSGVLAGVFGLSSVAGPQLGTFLSEQWGWRWCFYVNLPIGILSSLILMLALKESRSERRPSIDYMGTVCLIITTISLMLALELGGKDFAWGSWQIILLFAASILCGTLLLFVERRAKEPILPLPLFRNRMIVGMTLGCICQGGIMFSAISYLPIFSTAVLGNANSNTLLTPMMFSLMVGAIAFGFLQQILSYRLMLALSMTGGIVVSVLLATVSHHASTWYMVGLMIALGLIVIGPLMSVAQNAVAMSVDRKYIGISSSFVGFWRNIGGVLGASIIATIVNNDYKHIVQEGAVSNGIPADQVSKWTNPDLIIQAGAGIPKQILGFVRDSLGSAINHGFILCIIFGAIGIAAALIAGPGRYVRPSQPVEQATAGHM</sequence>
<dbReference type="PRINTS" id="PR01035">
    <property type="entry name" value="TCRTETA"/>
</dbReference>
<evidence type="ECO:0000256" key="5">
    <source>
        <dbReference type="ARBA" id="ARBA00023136"/>
    </source>
</evidence>
<keyword evidence="3 6" id="KW-0812">Transmembrane</keyword>
<feature type="transmembrane region" description="Helical" evidence="6">
    <location>
        <begin position="194"/>
        <end position="213"/>
    </location>
</feature>
<feature type="transmembrane region" description="Helical" evidence="6">
    <location>
        <begin position="385"/>
        <end position="412"/>
    </location>
</feature>
<dbReference type="InterPro" id="IPR001958">
    <property type="entry name" value="Tet-R_TetA/multi-R_MdtG-like"/>
</dbReference>
<feature type="transmembrane region" description="Helical" evidence="6">
    <location>
        <begin position="160"/>
        <end position="182"/>
    </location>
</feature>
<dbReference type="PANTHER" id="PTHR23501">
    <property type="entry name" value="MAJOR FACILITATOR SUPERFAMILY"/>
    <property type="match status" value="1"/>
</dbReference>
<name>A0ABS7D5D6_9BACL</name>
<dbReference type="PROSITE" id="PS50850">
    <property type="entry name" value="MFS"/>
    <property type="match status" value="1"/>
</dbReference>
<dbReference type="EMBL" id="JAHZIJ010000005">
    <property type="protein sequence ID" value="MBW7475139.1"/>
    <property type="molecule type" value="Genomic_DNA"/>
</dbReference>
<dbReference type="Gene3D" id="1.20.1720.10">
    <property type="entry name" value="Multidrug resistance protein D"/>
    <property type="match status" value="1"/>
</dbReference>
<feature type="transmembrane region" description="Helical" evidence="6">
    <location>
        <begin position="300"/>
        <end position="319"/>
    </location>
</feature>
<evidence type="ECO:0000256" key="2">
    <source>
        <dbReference type="ARBA" id="ARBA00022448"/>
    </source>
</evidence>
<evidence type="ECO:0000259" key="7">
    <source>
        <dbReference type="PROSITE" id="PS50850"/>
    </source>
</evidence>
<feature type="transmembrane region" description="Helical" evidence="6">
    <location>
        <begin position="351"/>
        <end position="373"/>
    </location>
</feature>
<feature type="transmembrane region" description="Helical" evidence="6">
    <location>
        <begin position="264"/>
        <end position="288"/>
    </location>
</feature>
<keyword evidence="5 6" id="KW-0472">Membrane</keyword>
<dbReference type="InterPro" id="IPR011701">
    <property type="entry name" value="MFS"/>
</dbReference>
<keyword evidence="4 6" id="KW-1133">Transmembrane helix</keyword>
<protein>
    <submittedName>
        <fullName evidence="8">MFS transporter</fullName>
    </submittedName>
</protein>
<evidence type="ECO:0000313" key="8">
    <source>
        <dbReference type="EMBL" id="MBW7475139.1"/>
    </source>
</evidence>
<feature type="domain" description="Major facilitator superfamily (MFS) profile" evidence="7">
    <location>
        <begin position="9"/>
        <end position="492"/>
    </location>
</feature>
<proteinExistence type="predicted"/>
<evidence type="ECO:0000256" key="6">
    <source>
        <dbReference type="SAM" id="Phobius"/>
    </source>
</evidence>